<proteinExistence type="predicted"/>
<name>A0A0F9BWG1_9ZZZZ</name>
<organism evidence="1">
    <name type="scientific">marine sediment metagenome</name>
    <dbReference type="NCBI Taxonomy" id="412755"/>
    <lineage>
        <taxon>unclassified sequences</taxon>
        <taxon>metagenomes</taxon>
        <taxon>ecological metagenomes</taxon>
    </lineage>
</organism>
<sequence>MSSTKNHPETDSEPTLEEMWTEALESCIDSFDASNPTSLSPSETKQAFALLIAGHLKVIRSIQHLESKIDAAISGRDDQSSGELRFYLPYTPLRH</sequence>
<comment type="caution">
    <text evidence="1">The sequence shown here is derived from an EMBL/GenBank/DDBJ whole genome shotgun (WGS) entry which is preliminary data.</text>
</comment>
<protein>
    <submittedName>
        <fullName evidence="1">Uncharacterized protein</fullName>
    </submittedName>
</protein>
<dbReference type="EMBL" id="LAZR01035919">
    <property type="protein sequence ID" value="KKL26209.1"/>
    <property type="molecule type" value="Genomic_DNA"/>
</dbReference>
<reference evidence="1" key="1">
    <citation type="journal article" date="2015" name="Nature">
        <title>Complex archaea that bridge the gap between prokaryotes and eukaryotes.</title>
        <authorList>
            <person name="Spang A."/>
            <person name="Saw J.H."/>
            <person name="Jorgensen S.L."/>
            <person name="Zaremba-Niedzwiedzka K."/>
            <person name="Martijn J."/>
            <person name="Lind A.E."/>
            <person name="van Eijk R."/>
            <person name="Schleper C."/>
            <person name="Guy L."/>
            <person name="Ettema T.J."/>
        </authorList>
    </citation>
    <scope>NUCLEOTIDE SEQUENCE</scope>
</reference>
<accession>A0A0F9BWG1</accession>
<evidence type="ECO:0000313" key="1">
    <source>
        <dbReference type="EMBL" id="KKL26209.1"/>
    </source>
</evidence>
<gene>
    <name evidence="1" type="ORF">LCGC14_2397570</name>
</gene>
<dbReference type="AlphaFoldDB" id="A0A0F9BWG1"/>